<gene>
    <name evidence="2" type="ORF">CAK95_26395</name>
</gene>
<evidence type="ECO:0000313" key="2">
    <source>
        <dbReference type="EMBL" id="ARQ02234.1"/>
    </source>
</evidence>
<keyword evidence="1" id="KW-0472">Membrane</keyword>
<sequence>MTRLQGAESRFIKINLIGTGSVMLPLSKPLFAQQDDRHLTLAVAGTLFTATLATLVVLATLTGVA</sequence>
<feature type="transmembrane region" description="Helical" evidence="1">
    <location>
        <begin position="38"/>
        <end position="61"/>
    </location>
</feature>
<proteinExistence type="predicted"/>
<reference evidence="2 3" key="1">
    <citation type="submission" date="2017-05" db="EMBL/GenBank/DDBJ databases">
        <title>Full genome sequence of Pseudorhodoplanes sinuspersici.</title>
        <authorList>
            <person name="Dastgheib S.M.M."/>
            <person name="Shavandi M."/>
            <person name="Tirandaz H."/>
        </authorList>
    </citation>
    <scope>NUCLEOTIDE SEQUENCE [LARGE SCALE GENOMIC DNA]</scope>
    <source>
        <strain evidence="2 3">RIPI110</strain>
    </source>
</reference>
<keyword evidence="1" id="KW-0812">Transmembrane</keyword>
<keyword evidence="1" id="KW-1133">Transmembrane helix</keyword>
<dbReference type="Proteomes" id="UP000194137">
    <property type="component" value="Chromosome"/>
</dbReference>
<accession>A0A1W6ZY04</accession>
<dbReference type="AlphaFoldDB" id="A0A1W6ZY04"/>
<dbReference type="EMBL" id="CP021112">
    <property type="protein sequence ID" value="ARQ02234.1"/>
    <property type="molecule type" value="Genomic_DNA"/>
</dbReference>
<dbReference type="KEGG" id="psin:CAK95_26395"/>
<keyword evidence="3" id="KW-1185">Reference proteome</keyword>
<name>A0A1W6ZY04_9HYPH</name>
<organism evidence="2 3">
    <name type="scientific">Pseudorhodoplanes sinuspersici</name>
    <dbReference type="NCBI Taxonomy" id="1235591"/>
    <lineage>
        <taxon>Bacteria</taxon>
        <taxon>Pseudomonadati</taxon>
        <taxon>Pseudomonadota</taxon>
        <taxon>Alphaproteobacteria</taxon>
        <taxon>Hyphomicrobiales</taxon>
        <taxon>Pseudorhodoplanes</taxon>
    </lineage>
</organism>
<evidence type="ECO:0000256" key="1">
    <source>
        <dbReference type="SAM" id="Phobius"/>
    </source>
</evidence>
<protein>
    <submittedName>
        <fullName evidence="2">Uncharacterized protein</fullName>
    </submittedName>
</protein>
<evidence type="ECO:0000313" key="3">
    <source>
        <dbReference type="Proteomes" id="UP000194137"/>
    </source>
</evidence>